<evidence type="ECO:0000313" key="3">
    <source>
        <dbReference type="Proteomes" id="UP000006038"/>
    </source>
</evidence>
<protein>
    <submittedName>
        <fullName evidence="2">Uncharacterized protein</fullName>
    </submittedName>
</protein>
<keyword evidence="1" id="KW-0812">Transmembrane</keyword>
<organism evidence="2">
    <name type="scientific">Oryza brachyantha</name>
    <name type="common">malo sina</name>
    <dbReference type="NCBI Taxonomy" id="4533"/>
    <lineage>
        <taxon>Eukaryota</taxon>
        <taxon>Viridiplantae</taxon>
        <taxon>Streptophyta</taxon>
        <taxon>Embryophyta</taxon>
        <taxon>Tracheophyta</taxon>
        <taxon>Spermatophyta</taxon>
        <taxon>Magnoliopsida</taxon>
        <taxon>Liliopsida</taxon>
        <taxon>Poales</taxon>
        <taxon>Poaceae</taxon>
        <taxon>BOP clade</taxon>
        <taxon>Oryzoideae</taxon>
        <taxon>Oryzeae</taxon>
        <taxon>Oryzinae</taxon>
        <taxon>Oryza</taxon>
    </lineage>
</organism>
<evidence type="ECO:0000256" key="1">
    <source>
        <dbReference type="SAM" id="Phobius"/>
    </source>
</evidence>
<dbReference type="Gramene" id="OB06G23460.1">
    <property type="protein sequence ID" value="OB06G23460.1"/>
    <property type="gene ID" value="OB06G23460"/>
</dbReference>
<dbReference type="Proteomes" id="UP000006038">
    <property type="component" value="Chromosome 6"/>
</dbReference>
<proteinExistence type="predicted"/>
<feature type="transmembrane region" description="Helical" evidence="1">
    <location>
        <begin position="110"/>
        <end position="128"/>
    </location>
</feature>
<accession>J3MEA2</accession>
<dbReference type="EnsemblPlants" id="OB06G23460.1">
    <property type="protein sequence ID" value="OB06G23460.1"/>
    <property type="gene ID" value="OB06G23460"/>
</dbReference>
<dbReference type="AlphaFoldDB" id="J3MEA2"/>
<dbReference type="HOGENOM" id="CLU_1868288_0_0_1"/>
<reference evidence="2" key="1">
    <citation type="journal article" date="2013" name="Nat. Commun.">
        <title>Whole-genome sequencing of Oryza brachyantha reveals mechanisms underlying Oryza genome evolution.</title>
        <authorList>
            <person name="Chen J."/>
            <person name="Huang Q."/>
            <person name="Gao D."/>
            <person name="Wang J."/>
            <person name="Lang Y."/>
            <person name="Liu T."/>
            <person name="Li B."/>
            <person name="Bai Z."/>
            <person name="Luis Goicoechea J."/>
            <person name="Liang C."/>
            <person name="Chen C."/>
            <person name="Zhang W."/>
            <person name="Sun S."/>
            <person name="Liao Y."/>
            <person name="Zhang X."/>
            <person name="Yang L."/>
            <person name="Song C."/>
            <person name="Wang M."/>
            <person name="Shi J."/>
            <person name="Liu G."/>
            <person name="Liu J."/>
            <person name="Zhou H."/>
            <person name="Zhou W."/>
            <person name="Yu Q."/>
            <person name="An N."/>
            <person name="Chen Y."/>
            <person name="Cai Q."/>
            <person name="Wang B."/>
            <person name="Liu B."/>
            <person name="Min J."/>
            <person name="Huang Y."/>
            <person name="Wu H."/>
            <person name="Li Z."/>
            <person name="Zhang Y."/>
            <person name="Yin Y."/>
            <person name="Song W."/>
            <person name="Jiang J."/>
            <person name="Jackson S.A."/>
            <person name="Wing R.A."/>
            <person name="Wang J."/>
            <person name="Chen M."/>
        </authorList>
    </citation>
    <scope>NUCLEOTIDE SEQUENCE [LARGE SCALE GENOMIC DNA]</scope>
    <source>
        <strain evidence="2">cv. IRGC 101232</strain>
    </source>
</reference>
<evidence type="ECO:0000313" key="2">
    <source>
        <dbReference type="EnsemblPlants" id="OB06G23460.1"/>
    </source>
</evidence>
<keyword evidence="1" id="KW-1133">Transmembrane helix</keyword>
<keyword evidence="3" id="KW-1185">Reference proteome</keyword>
<keyword evidence="1" id="KW-0472">Membrane</keyword>
<reference evidence="2" key="2">
    <citation type="submission" date="2013-04" db="UniProtKB">
        <authorList>
            <consortium name="EnsemblPlants"/>
        </authorList>
    </citation>
    <scope>IDENTIFICATION</scope>
</reference>
<name>J3MEA2_ORYBR</name>
<sequence>MAWLKESSCLRVWQGNRQIILGCFLSAMRLTLHLRGKAMAVSHHRGGEEDDVDGPPLLALPCHGQFAIDKRDASSFSRSRTQLWWFISDQVIFDEYKLYQAEKTWAFSRLFNMIALILTAQCGTSIYIRSFSFYSLP</sequence>